<dbReference type="Pfam" id="PF12295">
    <property type="entry name" value="Symplekin_C"/>
    <property type="match status" value="1"/>
</dbReference>
<dbReference type="OrthoDB" id="331600at2759"/>
<feature type="domain" description="Symplekin C-terminal" evidence="1">
    <location>
        <begin position="25"/>
        <end position="201"/>
    </location>
</feature>
<dbReference type="GO" id="GO:0005847">
    <property type="term" value="C:mRNA cleavage and polyadenylation specificity factor complex"/>
    <property type="evidence" value="ECO:0007669"/>
    <property type="project" value="TreeGrafter"/>
</dbReference>
<organism evidence="2 3">
    <name type="scientific">Eumeta variegata</name>
    <name type="common">Bagworm moth</name>
    <name type="synonym">Eumeta japonica</name>
    <dbReference type="NCBI Taxonomy" id="151549"/>
    <lineage>
        <taxon>Eukaryota</taxon>
        <taxon>Metazoa</taxon>
        <taxon>Ecdysozoa</taxon>
        <taxon>Arthropoda</taxon>
        <taxon>Hexapoda</taxon>
        <taxon>Insecta</taxon>
        <taxon>Pterygota</taxon>
        <taxon>Neoptera</taxon>
        <taxon>Endopterygota</taxon>
        <taxon>Lepidoptera</taxon>
        <taxon>Glossata</taxon>
        <taxon>Ditrysia</taxon>
        <taxon>Tineoidea</taxon>
        <taxon>Psychidae</taxon>
        <taxon>Oiketicinae</taxon>
        <taxon>Eumeta</taxon>
    </lineage>
</organism>
<evidence type="ECO:0000259" key="1">
    <source>
        <dbReference type="Pfam" id="PF12295"/>
    </source>
</evidence>
<sequence>MCLTAPPSVELVSRVRDLYATRVSDVRFLIPVLNGLTKKEILAALPKLIKLNPVVVKEVFNKLLGLQNTNEENFPVSPTELLVALHLIDPNKADLKYIIKATALCFAEKQTYTQEVLALVLQRLMEEADIPVLMMRTLLQALTLYPALVGLTLNILRRLIDKEIWNHKVAWEGWIKCCERTTPSSCNVLIALPAAPLAACLSSAPTLATALRAHVDALTPNQRGLLPPHLLAQLAAPLGHGPAPTLVPAPIEFQADSQYNPTLVSVGNPIEPLPPGME</sequence>
<dbReference type="PANTHER" id="PTHR15245:SF20">
    <property type="entry name" value="SYMPLEKIN"/>
    <property type="match status" value="1"/>
</dbReference>
<keyword evidence="3" id="KW-1185">Reference proteome</keyword>
<comment type="caution">
    <text evidence="2">The sequence shown here is derived from an EMBL/GenBank/DDBJ whole genome shotgun (WGS) entry which is preliminary data.</text>
</comment>
<evidence type="ECO:0000313" key="3">
    <source>
        <dbReference type="Proteomes" id="UP000299102"/>
    </source>
</evidence>
<dbReference type="PANTHER" id="PTHR15245">
    <property type="entry name" value="SYMPLEKIN-RELATED"/>
    <property type="match status" value="1"/>
</dbReference>
<dbReference type="InterPro" id="IPR021850">
    <property type="entry name" value="Symplekin/Pta1"/>
</dbReference>
<protein>
    <submittedName>
        <fullName evidence="2">Symplekin</fullName>
    </submittedName>
</protein>
<dbReference type="AlphaFoldDB" id="A0A4C1V0Z8"/>
<dbReference type="STRING" id="151549.A0A4C1V0Z8"/>
<gene>
    <name evidence="2" type="primary">SYMPK</name>
    <name evidence="2" type="ORF">EVAR_81240_1</name>
</gene>
<dbReference type="Proteomes" id="UP000299102">
    <property type="component" value="Unassembled WGS sequence"/>
</dbReference>
<accession>A0A4C1V0Z8</accession>
<dbReference type="InterPro" id="IPR022075">
    <property type="entry name" value="Symplekin_C"/>
</dbReference>
<proteinExistence type="predicted"/>
<reference evidence="2 3" key="1">
    <citation type="journal article" date="2019" name="Commun. Biol.">
        <title>The bagworm genome reveals a unique fibroin gene that provides high tensile strength.</title>
        <authorList>
            <person name="Kono N."/>
            <person name="Nakamura H."/>
            <person name="Ohtoshi R."/>
            <person name="Tomita M."/>
            <person name="Numata K."/>
            <person name="Arakawa K."/>
        </authorList>
    </citation>
    <scope>NUCLEOTIDE SEQUENCE [LARGE SCALE GENOMIC DNA]</scope>
</reference>
<dbReference type="EMBL" id="BGZK01000259">
    <property type="protein sequence ID" value="GBP32433.1"/>
    <property type="molecule type" value="Genomic_DNA"/>
</dbReference>
<name>A0A4C1V0Z8_EUMVA</name>
<evidence type="ECO:0000313" key="2">
    <source>
        <dbReference type="EMBL" id="GBP32433.1"/>
    </source>
</evidence>